<dbReference type="Proteomes" id="UP000054099">
    <property type="component" value="Unassembled WGS sequence"/>
</dbReference>
<dbReference type="InterPro" id="IPR025870">
    <property type="entry name" value="Glyoxalase-like_dom"/>
</dbReference>
<dbReference type="RefSeq" id="WP_061973666.1">
    <property type="nucleotide sequence ID" value="NZ_FMAV01000003.1"/>
</dbReference>
<proteinExistence type="predicted"/>
<accession>A0A0V8J4Q3</accession>
<comment type="caution">
    <text evidence="2">The sequence shown here is derived from an EMBL/GenBank/DDBJ whole genome shotgun (WGS) entry which is preliminary data.</text>
</comment>
<dbReference type="InterPro" id="IPR029068">
    <property type="entry name" value="Glyas_Bleomycin-R_OHBP_Dase"/>
</dbReference>
<feature type="domain" description="Glyoxalase-like" evidence="1">
    <location>
        <begin position="4"/>
        <end position="194"/>
    </location>
</feature>
<sequence>MYAFDHLVYFTGESLDSHMEELKRQRLHPIFGGSHESWGTHNALCYFGLRYVEYLAIKEQGIAQKATENPLIGQLLRDLPDQPGPGQFAIRTDRIQEVKKQFEQKGVKTRLFPGSRKSEDGSTLEWKLLFLQYNAADGTLAPPFFIDWLKPDESREKELKESGMIGNHPAGELTMEHLKIMVDNSRVSSSLWQERLDLPAGGSYHDSDLKADCFVLKLKDCDLHFCSPSSEGKAQRFLEERGERPYKLVLSNGMTI</sequence>
<keyword evidence="3" id="KW-1185">Reference proteome</keyword>
<evidence type="ECO:0000313" key="3">
    <source>
        <dbReference type="Proteomes" id="UP000054099"/>
    </source>
</evidence>
<dbReference type="AlphaFoldDB" id="A0A0V8J4Q3"/>
<dbReference type="PANTHER" id="PTHR40265">
    <property type="entry name" value="BLL2707 PROTEIN"/>
    <property type="match status" value="1"/>
</dbReference>
<gene>
    <name evidence="2" type="ORF">AS030_16595</name>
</gene>
<evidence type="ECO:0000259" key="1">
    <source>
        <dbReference type="Pfam" id="PF13468"/>
    </source>
</evidence>
<dbReference type="PANTHER" id="PTHR40265:SF1">
    <property type="entry name" value="GLYOXALASE-LIKE DOMAIN-CONTAINING PROTEIN"/>
    <property type="match status" value="1"/>
</dbReference>
<organism evidence="2 3">
    <name type="scientific">Fictibacillus enclensis</name>
    <dbReference type="NCBI Taxonomy" id="1017270"/>
    <lineage>
        <taxon>Bacteria</taxon>
        <taxon>Bacillati</taxon>
        <taxon>Bacillota</taxon>
        <taxon>Bacilli</taxon>
        <taxon>Bacillales</taxon>
        <taxon>Fictibacillaceae</taxon>
        <taxon>Fictibacillus</taxon>
    </lineage>
</organism>
<protein>
    <recommendedName>
        <fullName evidence="1">Glyoxalase-like domain-containing protein</fullName>
    </recommendedName>
</protein>
<reference evidence="2 3" key="1">
    <citation type="journal article" date="2014" name="Antonie Van Leeuwenhoek">
        <title>Fictibacillus enclensis sp. nov., isolated from marine sediment.</title>
        <authorList>
            <person name="Dastager S.G."/>
            <person name="Mawlankar R."/>
            <person name="Srinivasan K."/>
            <person name="Tang S.K."/>
            <person name="Lee J.C."/>
            <person name="Ramana V.V."/>
            <person name="Shouche Y.S."/>
        </authorList>
    </citation>
    <scope>NUCLEOTIDE SEQUENCE [LARGE SCALE GENOMIC DNA]</scope>
    <source>
        <strain evidence="2 3">NIO-1003</strain>
    </source>
</reference>
<name>A0A0V8J4Q3_9BACL</name>
<dbReference type="EMBL" id="LNQN01000005">
    <property type="protein sequence ID" value="KSU81905.1"/>
    <property type="molecule type" value="Genomic_DNA"/>
</dbReference>
<evidence type="ECO:0000313" key="2">
    <source>
        <dbReference type="EMBL" id="KSU81905.1"/>
    </source>
</evidence>
<dbReference type="Pfam" id="PF13468">
    <property type="entry name" value="Glyoxalase_3"/>
    <property type="match status" value="1"/>
</dbReference>
<dbReference type="OrthoDB" id="9111355at2"/>
<dbReference type="Gene3D" id="3.10.180.10">
    <property type="entry name" value="2,3-Dihydroxybiphenyl 1,2-Dioxygenase, domain 1"/>
    <property type="match status" value="1"/>
</dbReference>